<sequence length="415" mass="46896">MKFIADFHIHSKYSRATSRDMDLESLDKWARIKGIKVLGTGDFSHPEWLKSLKEKLEPAEPGLFKIKKQDNGTRFILTNEISCIYSKKGRVRKIHILIFAPSFEAVEKINVQLGWIGNLKSDGRPILGLDAKELAKIVLSASEDCLVVLAHCMTPWFAIFGSKSGFDSIEECFEDLSQYIYAMETGLSASPDMLWRMKDGRKVALISNSDAHSPRKIGREANVFDTELSYKAIVEAIKTKDPKKFLYTIEFFPEEGKYHFDGHRICDVRLSPQETKKYNGICPVCGKPLTIGVLNRVEELSDKEQGFKPENAIPFKSLVPLEEVIADALQMTVNTKEVEKSYKSLIEKFGSEFNILLEASLERLQTVVIPEIAEAIIRVREGKVTKEPGYDGVFGKISIFGKGEEKKLSKQKTLF</sequence>
<keyword evidence="1" id="KW-0378">Hydrolase</keyword>
<dbReference type="Gene3D" id="3.20.20.140">
    <property type="entry name" value="Metal-dependent hydrolases"/>
    <property type="match status" value="1"/>
</dbReference>
<name>A0A1G2E1J2_9BACT</name>
<evidence type="ECO:0000313" key="1">
    <source>
        <dbReference type="EMBL" id="OGZ19121.1"/>
    </source>
</evidence>
<keyword evidence="1" id="KW-0547">Nucleotide-binding</keyword>
<dbReference type="AlphaFoldDB" id="A0A1G2E1J2"/>
<comment type="caution">
    <text evidence="1">The sequence shown here is derived from an EMBL/GenBank/DDBJ whole genome shotgun (WGS) entry which is preliminary data.</text>
</comment>
<dbReference type="InterPro" id="IPR016195">
    <property type="entry name" value="Pol/histidinol_Pase-like"/>
</dbReference>
<dbReference type="SUPFAM" id="SSF89550">
    <property type="entry name" value="PHP domain-like"/>
    <property type="match status" value="1"/>
</dbReference>
<accession>A0A1G2E1J2</accession>
<evidence type="ECO:0000313" key="2">
    <source>
        <dbReference type="Proteomes" id="UP000176662"/>
    </source>
</evidence>
<proteinExistence type="predicted"/>
<dbReference type="Pfam" id="PF13263">
    <property type="entry name" value="PHP_C"/>
    <property type="match status" value="1"/>
</dbReference>
<dbReference type="PANTHER" id="PTHR40084">
    <property type="entry name" value="PHOSPHOHYDROLASE, PHP FAMILY"/>
    <property type="match status" value="1"/>
</dbReference>
<organism evidence="1 2">
    <name type="scientific">Candidatus Nealsonbacteria bacterium RBG_13_38_11</name>
    <dbReference type="NCBI Taxonomy" id="1801662"/>
    <lineage>
        <taxon>Bacteria</taxon>
        <taxon>Candidatus Nealsoniibacteriota</taxon>
    </lineage>
</organism>
<dbReference type="GO" id="GO:0004386">
    <property type="term" value="F:helicase activity"/>
    <property type="evidence" value="ECO:0007669"/>
    <property type="project" value="UniProtKB-KW"/>
</dbReference>
<keyword evidence="1" id="KW-0067">ATP-binding</keyword>
<reference evidence="1 2" key="1">
    <citation type="journal article" date="2016" name="Nat. Commun.">
        <title>Thousands of microbial genomes shed light on interconnected biogeochemical processes in an aquifer system.</title>
        <authorList>
            <person name="Anantharaman K."/>
            <person name="Brown C.T."/>
            <person name="Hug L.A."/>
            <person name="Sharon I."/>
            <person name="Castelle C.J."/>
            <person name="Probst A.J."/>
            <person name="Thomas B.C."/>
            <person name="Singh A."/>
            <person name="Wilkins M.J."/>
            <person name="Karaoz U."/>
            <person name="Brodie E.L."/>
            <person name="Williams K.H."/>
            <person name="Hubbard S.S."/>
            <person name="Banfield J.F."/>
        </authorList>
    </citation>
    <scope>NUCLEOTIDE SEQUENCE [LARGE SCALE GENOMIC DNA]</scope>
</reference>
<gene>
    <name evidence="1" type="ORF">A2Z68_01715</name>
</gene>
<dbReference type="CDD" id="cd19067">
    <property type="entry name" value="PfuEndoQ-like"/>
    <property type="match status" value="1"/>
</dbReference>
<dbReference type="PANTHER" id="PTHR40084:SF1">
    <property type="entry name" value="PHOSPHOTRANSFERASE"/>
    <property type="match status" value="1"/>
</dbReference>
<dbReference type="Proteomes" id="UP000176662">
    <property type="component" value="Unassembled WGS sequence"/>
</dbReference>
<protein>
    <submittedName>
        <fullName evidence="1">DNA helicase UvrD</fullName>
    </submittedName>
</protein>
<dbReference type="EMBL" id="MHLX01000014">
    <property type="protein sequence ID" value="OGZ19121.1"/>
    <property type="molecule type" value="Genomic_DNA"/>
</dbReference>
<keyword evidence="1" id="KW-0347">Helicase</keyword>